<name>A0AA86NHS9_9EUKA</name>
<keyword evidence="3" id="KW-1185">Reference proteome</keyword>
<dbReference type="EMBL" id="CATOUU010000171">
    <property type="protein sequence ID" value="CAI9919261.1"/>
    <property type="molecule type" value="Genomic_DNA"/>
</dbReference>
<organism evidence="1">
    <name type="scientific">Hexamita inflata</name>
    <dbReference type="NCBI Taxonomy" id="28002"/>
    <lineage>
        <taxon>Eukaryota</taxon>
        <taxon>Metamonada</taxon>
        <taxon>Diplomonadida</taxon>
        <taxon>Hexamitidae</taxon>
        <taxon>Hexamitinae</taxon>
        <taxon>Hexamita</taxon>
    </lineage>
</organism>
<reference evidence="2 3" key="2">
    <citation type="submission" date="2024-07" db="EMBL/GenBank/DDBJ databases">
        <authorList>
            <person name="Akdeniz Z."/>
        </authorList>
    </citation>
    <scope>NUCLEOTIDE SEQUENCE [LARGE SCALE GENOMIC DNA]</scope>
</reference>
<evidence type="ECO:0000313" key="1">
    <source>
        <dbReference type="EMBL" id="CAI9919261.1"/>
    </source>
</evidence>
<dbReference type="AlphaFoldDB" id="A0AA86NHS9"/>
<gene>
    <name evidence="2" type="ORF">HINF_LOCUS4472</name>
    <name evidence="1" type="ORF">HINF_LOCUS6906</name>
</gene>
<sequence length="890" mass="93647">MSTAQPFYASPAHCFGAALLKTRLVNKALPPGRCGARCTSRIQCLLRWELRSRQLLSLPNIQLAGSQQLRNLLNVHGVTVLCVSSALFRGGAIENQIGKQSATAKAVVAHVARHAFSACCVGNQGLASCCRFPTFSQRSSQQLRNLLNVHGVTVLCVSSALFRGGAIENQIGKQSATAKAVVAHVARHAFSACCVGNQGLASCCRFPTFSQRSSQQLRNLLNVHGVTVLCVSSALFRGGAIENQIGKQSATAKAVVAHVARHAFSACCVGNQGLASCCRFPTFSQRSSQQLRNLLNVHGVTVLCVSSALFRGGAIENQIGKQSATAKAVVAHVARHAFSACCVGNQGLASCCRFPTFSQRSSQQLRNLLNVHGVTVLCVSSALFRGGAIENQIGKQSATAKAVVAHVARHAFSACCVGNQGLASCCRFPTFSQRSSQQLRNLLNVHGVTVLCVSSALFRGGAIENQIGKQSATAKAVVAHVARHAFSACCVGNQGLASCCRFPTFSQRSSQQLRNLLNVHGVTVLCVSSALFRGGAIENQIGKQSATAKAVVAHVARHAFSACCVGNQGLASCCRFPTFSQRSSQQLRNLLNVHGVTVLCVSSALFRGGAIENQIGKQSATAKAVVAHVARHAFSACCVGNQGLASCCRFPTFSQRSSQQLRNLLNVHGVTVLCVSSALFRGGAIENQIGKQSATAKAVVAHVARHAFSACCVGNQGLASCCRFPTFSQRSSQQLRNLLNVHGVTVLCVSSALFRGGAIENQIGKQSATAKAVVAHVARHAFSACCVGNQGLASCCRFPTFSQRSSQQLRNLLNVHGVTVLCVSSALFRGGAIENQIGKQSATAKAVVAHVARHAFSACCVGNLSIVARSLIPAQCATIIYKCITNIFIT</sequence>
<dbReference type="Proteomes" id="UP001642409">
    <property type="component" value="Unassembled WGS sequence"/>
</dbReference>
<reference evidence="1" key="1">
    <citation type="submission" date="2023-06" db="EMBL/GenBank/DDBJ databases">
        <authorList>
            <person name="Kurt Z."/>
        </authorList>
    </citation>
    <scope>NUCLEOTIDE SEQUENCE</scope>
</reference>
<accession>A0AA86NHS9</accession>
<proteinExistence type="predicted"/>
<evidence type="ECO:0000313" key="3">
    <source>
        <dbReference type="Proteomes" id="UP001642409"/>
    </source>
</evidence>
<comment type="caution">
    <text evidence="1">The sequence shown here is derived from an EMBL/GenBank/DDBJ whole genome shotgun (WGS) entry which is preliminary data.</text>
</comment>
<dbReference type="EMBL" id="CAXDID020000008">
    <property type="protein sequence ID" value="CAL5977784.1"/>
    <property type="molecule type" value="Genomic_DNA"/>
</dbReference>
<protein>
    <submittedName>
        <fullName evidence="1">Uncharacterized protein</fullName>
    </submittedName>
</protein>
<evidence type="ECO:0000313" key="2">
    <source>
        <dbReference type="EMBL" id="CAL5977784.1"/>
    </source>
</evidence>